<keyword evidence="2" id="KW-1133">Transmembrane helix</keyword>
<evidence type="ECO:0000256" key="2">
    <source>
        <dbReference type="SAM" id="Phobius"/>
    </source>
</evidence>
<keyword evidence="2" id="KW-0472">Membrane</keyword>
<sequence>MDILWHQVPSVHPIPNSIPGDGVGGMESATTQDDLHHQLAANFARGQALIDKYKQQLDQEFQQQPTTNSFAHGSIAEEPSSYTTLHSLLSWSHDLYRWQAAMQRAKQAKQQRVTANMIGRGIKRRNGRRNTSNNERETEPTRALEASDEHPYSYAIALSDHWIATLQEHVMALMQQQQIRSMAHATRFPPVHWMTLTLLAGGIAISFLVATDQQEFLMQSLQVRILWSVLVGSFTSLAVLCFDLNRPFEGAYKIPSSRT</sequence>
<feature type="compositionally biased region" description="Basic and acidic residues" evidence="1">
    <location>
        <begin position="134"/>
        <end position="145"/>
    </location>
</feature>
<accession>A0A7R9ZSY0</accession>
<dbReference type="Pfam" id="PF14023">
    <property type="entry name" value="Bestrophin-like"/>
    <property type="match status" value="1"/>
</dbReference>
<dbReference type="InterPro" id="IPR025333">
    <property type="entry name" value="DUF4239"/>
</dbReference>
<feature type="region of interest" description="Disordered" evidence="1">
    <location>
        <begin position="121"/>
        <end position="145"/>
    </location>
</feature>
<feature type="transmembrane region" description="Helical" evidence="2">
    <location>
        <begin position="225"/>
        <end position="244"/>
    </location>
</feature>
<reference evidence="3" key="1">
    <citation type="submission" date="2021-01" db="EMBL/GenBank/DDBJ databases">
        <authorList>
            <person name="Corre E."/>
            <person name="Pelletier E."/>
            <person name="Niang G."/>
            <person name="Scheremetjew M."/>
            <person name="Finn R."/>
            <person name="Kale V."/>
            <person name="Holt S."/>
            <person name="Cochrane G."/>
            <person name="Meng A."/>
            <person name="Brown T."/>
            <person name="Cohen L."/>
        </authorList>
    </citation>
    <scope>NUCLEOTIDE SEQUENCE</scope>
    <source>
        <strain evidence="3">CCMP3328</strain>
    </source>
</reference>
<organism evidence="3">
    <name type="scientific">Craspedostauros australis</name>
    <dbReference type="NCBI Taxonomy" id="1486917"/>
    <lineage>
        <taxon>Eukaryota</taxon>
        <taxon>Sar</taxon>
        <taxon>Stramenopiles</taxon>
        <taxon>Ochrophyta</taxon>
        <taxon>Bacillariophyta</taxon>
        <taxon>Bacillariophyceae</taxon>
        <taxon>Bacillariophycidae</taxon>
        <taxon>Naviculales</taxon>
        <taxon>Naviculaceae</taxon>
        <taxon>Craspedostauros</taxon>
    </lineage>
</organism>
<dbReference type="EMBL" id="HBEF01024156">
    <property type="protein sequence ID" value="CAD8342788.1"/>
    <property type="molecule type" value="Transcribed_RNA"/>
</dbReference>
<gene>
    <name evidence="3" type="ORF">CAUS1442_LOCUS14923</name>
</gene>
<dbReference type="AlphaFoldDB" id="A0A7R9ZSY0"/>
<evidence type="ECO:0000313" key="3">
    <source>
        <dbReference type="EMBL" id="CAD8342788.1"/>
    </source>
</evidence>
<keyword evidence="2" id="KW-0812">Transmembrane</keyword>
<feature type="transmembrane region" description="Helical" evidence="2">
    <location>
        <begin position="190"/>
        <end position="210"/>
    </location>
</feature>
<name>A0A7R9ZSY0_9STRA</name>
<protein>
    <submittedName>
        <fullName evidence="3">Uncharacterized protein</fullName>
    </submittedName>
</protein>
<evidence type="ECO:0000256" key="1">
    <source>
        <dbReference type="SAM" id="MobiDB-lite"/>
    </source>
</evidence>
<proteinExistence type="predicted"/>